<gene>
    <name evidence="2" type="ORF">LCGC14_0484990</name>
</gene>
<organism evidence="2">
    <name type="scientific">marine sediment metagenome</name>
    <dbReference type="NCBI Taxonomy" id="412755"/>
    <lineage>
        <taxon>unclassified sequences</taxon>
        <taxon>metagenomes</taxon>
        <taxon>ecological metagenomes</taxon>
    </lineage>
</organism>
<reference evidence="2" key="1">
    <citation type="journal article" date="2015" name="Nature">
        <title>Complex archaea that bridge the gap between prokaryotes and eukaryotes.</title>
        <authorList>
            <person name="Spang A."/>
            <person name="Saw J.H."/>
            <person name="Jorgensen S.L."/>
            <person name="Zaremba-Niedzwiedzka K."/>
            <person name="Martijn J."/>
            <person name="Lind A.E."/>
            <person name="van Eijk R."/>
            <person name="Schleper C."/>
            <person name="Guy L."/>
            <person name="Ettema T.J."/>
        </authorList>
    </citation>
    <scope>NUCLEOTIDE SEQUENCE</scope>
</reference>
<evidence type="ECO:0000256" key="1">
    <source>
        <dbReference type="SAM" id="MobiDB-lite"/>
    </source>
</evidence>
<feature type="region of interest" description="Disordered" evidence="1">
    <location>
        <begin position="711"/>
        <end position="753"/>
    </location>
</feature>
<evidence type="ECO:0000313" key="2">
    <source>
        <dbReference type="EMBL" id="KKN65111.1"/>
    </source>
</evidence>
<protein>
    <submittedName>
        <fullName evidence="2">Uncharacterized protein</fullName>
    </submittedName>
</protein>
<comment type="caution">
    <text evidence="2">The sequence shown here is derived from an EMBL/GenBank/DDBJ whole genome shotgun (WGS) entry which is preliminary data.</text>
</comment>
<proteinExistence type="predicted"/>
<sequence length="898" mass="98368">MPSKIIGTLFFHSIFICEAFKVETYERGHLTSVLKMVRQQTITFIPRRRGGGVSVRTETVKLPSGGTATIQTGRGRADRVRALIAADKARTAEIERVRVAEAEARAVQQKQVAEAKAAAERRSARDRVFVQAAVRRGQRPLTGAETVELLRRGATRRDIGRIDPSSFAGEDVRTQLFVGGERIFEGTQLQQDIRLFPPTPTPTAVPIVPTDISFLGEVTSKLRRQAEKQDVIIKGFRTELTTLKGKTDFGSIRRRVVIQRKIKEAQLVKATLPRTEKEVVITVAAAPVGALSRIGLSVGKLGVVKLATRLPRLRVLGRPAAVTVKVAEIGLGTAFVATSAERILVSEEPLIAAGGVFRELALFGGGLVAAGRLAPVKTAAAKTELEFALQRIGPAERSRAAELFKRAPRIAKEFPVSEPVLEAERLPPKAVTVLRKFLRQEEDVILGGSAVFPKRAGIIPEDIDLFVVGRDPKRVANLLASRLKKAGVERVSVPPGAKAQITIGGVKAIEIGRVSKLEANIRQVQPLFARIEQSIVTSPTGIRMLGLRTQLRRKVVGGLVDPTRVARGKARKDLFQFFEVERAAEITPRPGRGFGFDFKLSLGKRGEVRFPTLEFDSRAVFVRRGVRVPRRRAVVDEVSQIFKPTRGRQTVLLPSQLDVSRPSDQGLVVGVPSQQISFPSQEIVSPPSQPIIGFPSQEIVSPPSQPIIVPVSPPSQPPVSPPSQPLLFPPISPPSQPPIVPTREPPVSPPPRVPPSRFFFPGRVRKPQLKETFVPLVKEKGGKRFIRVSKKALPRNKAINLAADIVDQSTAASFKIRKAKRRTKAQDDFRPLLQNKFRQPVPKSKLRGKGILIEKNINRIDSVGERRGITAKGLMALRRKRARERDAGLFGGGGGFVF</sequence>
<dbReference type="EMBL" id="LAZR01000534">
    <property type="protein sequence ID" value="KKN65111.1"/>
    <property type="molecule type" value="Genomic_DNA"/>
</dbReference>
<accession>A0A0F9UVC2</accession>
<dbReference type="AlphaFoldDB" id="A0A0F9UVC2"/>
<name>A0A0F9UVC2_9ZZZZ</name>